<dbReference type="EMBL" id="JH692063">
    <property type="protein sequence ID" value="EIP87898.1"/>
    <property type="molecule type" value="Genomic_DNA"/>
</dbReference>
<evidence type="ECO:0000313" key="3">
    <source>
        <dbReference type="EMBL" id="EIP87898.1"/>
    </source>
</evidence>
<dbReference type="Pfam" id="PF01494">
    <property type="entry name" value="FAD_binding_3"/>
    <property type="match status" value="1"/>
</dbReference>
<keyword evidence="4" id="KW-1185">Reference proteome</keyword>
<dbReference type="SUPFAM" id="SSF51905">
    <property type="entry name" value="FAD/NAD(P)-binding domain"/>
    <property type="match status" value="1"/>
</dbReference>
<accession>A0ABN0G6P4</accession>
<dbReference type="InterPro" id="IPR002938">
    <property type="entry name" value="FAD-bd"/>
</dbReference>
<dbReference type="PANTHER" id="PTHR43747:SF5">
    <property type="entry name" value="FAD-BINDING DOMAIN-CONTAINING PROTEIN"/>
    <property type="match status" value="1"/>
</dbReference>
<evidence type="ECO:0000259" key="2">
    <source>
        <dbReference type="Pfam" id="PF01494"/>
    </source>
</evidence>
<evidence type="ECO:0000256" key="1">
    <source>
        <dbReference type="ARBA" id="ARBA00023002"/>
    </source>
</evidence>
<dbReference type="InterPro" id="IPR036188">
    <property type="entry name" value="FAD/NAD-bd_sf"/>
</dbReference>
<reference evidence="4" key="1">
    <citation type="journal article" date="2012" name="J. Bacteriol.">
        <title>Revised Genome Sequence of Burkholderia thailandensis MSMB43 with Improved Annotation.</title>
        <authorList>
            <person name="Zhuo Y."/>
            <person name="Liu L."/>
            <person name="Wang Q."/>
            <person name="Liu X."/>
            <person name="Ren B."/>
            <person name="Liu M."/>
            <person name="Ni P."/>
            <person name="Cheng Y.Q."/>
            <person name="Zhang L."/>
        </authorList>
    </citation>
    <scope>NUCLEOTIDE SEQUENCE [LARGE SCALE GENOMIC DNA]</scope>
    <source>
        <strain evidence="4">MSMB43</strain>
    </source>
</reference>
<dbReference type="Gene3D" id="3.50.50.60">
    <property type="entry name" value="FAD/NAD(P)-binding domain"/>
    <property type="match status" value="1"/>
</dbReference>
<sequence>MTSPIQGETSMRLPNRTQVLVIGGGPAGATGAAFLAREGVEVTLVDKEVFPRYHIGESLLPSCLEILTLMGARDTFDRHGFQRKPGAYFNWKGETWKLDFGELGGTYHYSYQVRREEFDHLLLQHARTVGAQVHEGVSVREILFDDGRPCAALCVAQDSGETATVEFDYLVDASGRNGLMSTRYLNNRKFHEIFRNVAAWGYWEGLSWPDDCAPGSILVSSIPDGWWWAIPLADRPTSVGVVMHRDAFLAAKRAGSLEQVYEQALALSPVMTKLTQHARLVTPLRTEQDYSYTCDSFAADGYFLSGDAACFLDPLLSTGVHLAMYSGMLAAASLASILRGEVAEREAAAYYRDSYRQAYLRFLVFVQTFYEAHGKLGYFSKADELSHYMIEAGDIRRAFLNLVSGLEDIADVEQATSHLMGEMSRRIDQNLALRKNKEALASAIGSPEAEDNARFFDAIEGLPCLSANMALDGLYVSTRPRLGLQRVAAM</sequence>
<name>A0ABN0G6P4_9BURK</name>
<feature type="domain" description="FAD-binding" evidence="2">
    <location>
        <begin position="16"/>
        <end position="352"/>
    </location>
</feature>
<evidence type="ECO:0000313" key="4">
    <source>
        <dbReference type="Proteomes" id="UP000004682"/>
    </source>
</evidence>
<proteinExistence type="predicted"/>
<protein>
    <submittedName>
        <fullName evidence="3">FAD binding domain protein</fullName>
    </submittedName>
</protein>
<gene>
    <name evidence="3" type="ORF">A33K_15919</name>
</gene>
<dbReference type="InterPro" id="IPR050816">
    <property type="entry name" value="Flavin-dep_Halogenase_NPB"/>
</dbReference>
<keyword evidence="1" id="KW-0560">Oxidoreductase</keyword>
<dbReference type="Proteomes" id="UP000004682">
    <property type="component" value="Unassembled WGS sequence"/>
</dbReference>
<organism evidence="3 4">
    <name type="scientific">Burkholderia humptydooensis MSMB43</name>
    <dbReference type="NCBI Taxonomy" id="441157"/>
    <lineage>
        <taxon>Bacteria</taxon>
        <taxon>Pseudomonadati</taxon>
        <taxon>Pseudomonadota</taxon>
        <taxon>Betaproteobacteria</taxon>
        <taxon>Burkholderiales</taxon>
        <taxon>Burkholderiaceae</taxon>
        <taxon>Burkholderia</taxon>
        <taxon>pseudomallei group</taxon>
    </lineage>
</organism>
<dbReference type="PRINTS" id="PR00420">
    <property type="entry name" value="RNGMNOXGNASE"/>
</dbReference>
<dbReference type="PANTHER" id="PTHR43747">
    <property type="entry name" value="FAD-BINDING PROTEIN"/>
    <property type="match status" value="1"/>
</dbReference>